<protein>
    <submittedName>
        <fullName evidence="8">Diguanylate cyclase</fullName>
        <ecNumber evidence="8">2.7.7.65</ecNumber>
    </submittedName>
</protein>
<feature type="transmembrane region" description="Helical" evidence="6">
    <location>
        <begin position="158"/>
        <end position="179"/>
    </location>
</feature>
<comment type="subcellular location">
    <subcellularLocation>
        <location evidence="1">Cell membrane</location>
        <topology evidence="1">Multi-pass membrane protein</topology>
    </subcellularLocation>
</comment>
<feature type="transmembrane region" description="Helical" evidence="6">
    <location>
        <begin position="107"/>
        <end position="124"/>
    </location>
</feature>
<dbReference type="PANTHER" id="PTHR45138">
    <property type="entry name" value="REGULATORY COMPONENTS OF SENSORY TRANSDUCTION SYSTEM"/>
    <property type="match status" value="1"/>
</dbReference>
<keyword evidence="5 6" id="KW-0472">Membrane</keyword>
<dbReference type="SUPFAM" id="SSF55073">
    <property type="entry name" value="Nucleotide cyclase"/>
    <property type="match status" value="1"/>
</dbReference>
<dbReference type="CDD" id="cd01949">
    <property type="entry name" value="GGDEF"/>
    <property type="match status" value="1"/>
</dbReference>
<keyword evidence="4 6" id="KW-1133">Transmembrane helix</keyword>
<evidence type="ECO:0000313" key="8">
    <source>
        <dbReference type="EMBL" id="MDZ5759964.1"/>
    </source>
</evidence>
<evidence type="ECO:0000256" key="1">
    <source>
        <dbReference type="ARBA" id="ARBA00004651"/>
    </source>
</evidence>
<feature type="transmembrane region" description="Helical" evidence="6">
    <location>
        <begin position="68"/>
        <end position="95"/>
    </location>
</feature>
<comment type="caution">
    <text evidence="8">The sequence shown here is derived from an EMBL/GenBank/DDBJ whole genome shotgun (WGS) entry which is preliminary data.</text>
</comment>
<feature type="transmembrane region" description="Helical" evidence="6">
    <location>
        <begin position="38"/>
        <end position="56"/>
    </location>
</feature>
<dbReference type="EMBL" id="JAVBVO010000004">
    <property type="protein sequence ID" value="MDZ5759964.1"/>
    <property type="molecule type" value="Genomic_DNA"/>
</dbReference>
<dbReference type="Pfam" id="PF07694">
    <property type="entry name" value="5TM-5TMR_LYT"/>
    <property type="match status" value="1"/>
</dbReference>
<dbReference type="RefSeq" id="WP_322809520.1">
    <property type="nucleotide sequence ID" value="NZ_JAVBVO010000004.1"/>
</dbReference>
<evidence type="ECO:0000256" key="5">
    <source>
        <dbReference type="ARBA" id="ARBA00023136"/>
    </source>
</evidence>
<reference evidence="8" key="1">
    <citation type="submission" date="2023-08" db="EMBL/GenBank/DDBJ databases">
        <title>Genomic characterization of piscicolin 126 produced by Carnobacterium maltaromaticum CM22 strain isolated from salmon (Salmo salar).</title>
        <authorList>
            <person name="Gonzalez-Gragera E."/>
            <person name="Garcia-Lopez J.D."/>
            <person name="Teso-Perez C."/>
            <person name="Gimenez-Hernandez I."/>
            <person name="Peralta-Sanchez J.M."/>
            <person name="Valdivia E."/>
            <person name="Montalban-Lopez M."/>
            <person name="Martin-Platero A.M."/>
            <person name="Banos A."/>
            <person name="Martinez-Bueno M."/>
        </authorList>
    </citation>
    <scope>NUCLEOTIDE SEQUENCE</scope>
    <source>
        <strain evidence="8">CM22</strain>
    </source>
</reference>
<dbReference type="GO" id="GO:0071555">
    <property type="term" value="P:cell wall organization"/>
    <property type="evidence" value="ECO:0007669"/>
    <property type="project" value="InterPro"/>
</dbReference>
<dbReference type="NCBIfam" id="TIGR00254">
    <property type="entry name" value="GGDEF"/>
    <property type="match status" value="1"/>
</dbReference>
<feature type="domain" description="GGDEF" evidence="7">
    <location>
        <begin position="222"/>
        <end position="353"/>
    </location>
</feature>
<dbReference type="Gene3D" id="3.30.70.270">
    <property type="match status" value="1"/>
</dbReference>
<dbReference type="GO" id="GO:0052621">
    <property type="term" value="F:diguanylate cyclase activity"/>
    <property type="evidence" value="ECO:0007669"/>
    <property type="project" value="UniProtKB-EC"/>
</dbReference>
<dbReference type="InterPro" id="IPR043128">
    <property type="entry name" value="Rev_trsase/Diguanyl_cyclase"/>
</dbReference>
<dbReference type="InterPro" id="IPR050469">
    <property type="entry name" value="Diguanylate_Cyclase"/>
</dbReference>
<keyword evidence="3 6" id="KW-0812">Transmembrane</keyword>
<dbReference type="EC" id="2.7.7.65" evidence="8"/>
<evidence type="ECO:0000256" key="2">
    <source>
        <dbReference type="ARBA" id="ARBA00022475"/>
    </source>
</evidence>
<keyword evidence="8" id="KW-0808">Transferase</keyword>
<evidence type="ECO:0000256" key="6">
    <source>
        <dbReference type="SAM" id="Phobius"/>
    </source>
</evidence>
<dbReference type="InterPro" id="IPR029787">
    <property type="entry name" value="Nucleotide_cyclase"/>
</dbReference>
<proteinExistence type="predicted"/>
<organism evidence="8 9">
    <name type="scientific">Carnobacterium maltaromaticum</name>
    <name type="common">Carnobacterium piscicola</name>
    <dbReference type="NCBI Taxonomy" id="2751"/>
    <lineage>
        <taxon>Bacteria</taxon>
        <taxon>Bacillati</taxon>
        <taxon>Bacillota</taxon>
        <taxon>Bacilli</taxon>
        <taxon>Lactobacillales</taxon>
        <taxon>Carnobacteriaceae</taxon>
        <taxon>Carnobacterium</taxon>
    </lineage>
</organism>
<dbReference type="Proteomes" id="UP001290462">
    <property type="component" value="Unassembled WGS sequence"/>
</dbReference>
<feature type="transmembrane region" description="Helical" evidence="6">
    <location>
        <begin position="7"/>
        <end position="26"/>
    </location>
</feature>
<evidence type="ECO:0000256" key="4">
    <source>
        <dbReference type="ARBA" id="ARBA00022989"/>
    </source>
</evidence>
<keyword evidence="8" id="KW-0548">Nucleotidyltransferase</keyword>
<dbReference type="PANTHER" id="PTHR45138:SF9">
    <property type="entry name" value="DIGUANYLATE CYCLASE DGCM-RELATED"/>
    <property type="match status" value="1"/>
</dbReference>
<dbReference type="SMART" id="SM00267">
    <property type="entry name" value="GGDEF"/>
    <property type="match status" value="1"/>
</dbReference>
<dbReference type="InterPro" id="IPR000160">
    <property type="entry name" value="GGDEF_dom"/>
</dbReference>
<dbReference type="GO" id="GO:0005886">
    <property type="term" value="C:plasma membrane"/>
    <property type="evidence" value="ECO:0007669"/>
    <property type="project" value="UniProtKB-SubCell"/>
</dbReference>
<dbReference type="Pfam" id="PF00990">
    <property type="entry name" value="GGDEF"/>
    <property type="match status" value="1"/>
</dbReference>
<accession>A0AAW9JZA2</accession>
<dbReference type="GO" id="GO:0000155">
    <property type="term" value="F:phosphorelay sensor kinase activity"/>
    <property type="evidence" value="ECO:0007669"/>
    <property type="project" value="InterPro"/>
</dbReference>
<dbReference type="InterPro" id="IPR011620">
    <property type="entry name" value="Sig_transdc_His_kinase_LytS_TM"/>
</dbReference>
<feature type="transmembrane region" description="Helical" evidence="6">
    <location>
        <begin position="133"/>
        <end position="152"/>
    </location>
</feature>
<sequence length="353" mass="39809">MMIKEIIANLAIIISAIYLSSKGYGLPNEKNPSVLIRLLYGLFAASVGVILMNFSIRLLGDVIIDLRTVAIIIVTTFLGGLPGLVASVLIGVARLFISVSQAAQNTAATYFILGIVLYFVDLIIKNKSIQNRLWVIYGIVMSLISVNFYINVIEKNRVFILLLVWVYTAMGTIIAYGFAKEIQKNKNNAQMLEELSKIDHLTNISNRYSFDKIIMDYHEKKEEYILLLLDIDKFKNVNDTFGHDVGDRVLRQVATTLSNTTIQHAIPYRIGGDEFAILIKGSYARQEIADLIKIVKQDILFNEVKVNETESTKIRVSIGSSHTMKNKKFLSIEEMYKEADVNLYEDKHSKILG</sequence>
<keyword evidence="2" id="KW-1003">Cell membrane</keyword>
<evidence type="ECO:0000259" key="7">
    <source>
        <dbReference type="PROSITE" id="PS50887"/>
    </source>
</evidence>
<name>A0AAW9JZA2_CARML</name>
<dbReference type="AlphaFoldDB" id="A0AAW9JZA2"/>
<gene>
    <name evidence="8" type="ORF">RAK27_14975</name>
</gene>
<evidence type="ECO:0000313" key="9">
    <source>
        <dbReference type="Proteomes" id="UP001290462"/>
    </source>
</evidence>
<dbReference type="PROSITE" id="PS50887">
    <property type="entry name" value="GGDEF"/>
    <property type="match status" value="1"/>
</dbReference>
<evidence type="ECO:0000256" key="3">
    <source>
        <dbReference type="ARBA" id="ARBA00022692"/>
    </source>
</evidence>